<evidence type="ECO:0000259" key="2">
    <source>
        <dbReference type="Pfam" id="PF03469"/>
    </source>
</evidence>
<accession>A0A0D9WUS3</accession>
<dbReference type="AlphaFoldDB" id="A0A0D9WUS3"/>
<name>A0A0D9WUS3_9ORYZ</name>
<feature type="domain" description="Factor of DNA methylation 1-5/IDN2" evidence="2">
    <location>
        <begin position="2"/>
        <end position="85"/>
    </location>
</feature>
<feature type="coiled-coil region" evidence="1">
    <location>
        <begin position="120"/>
        <end position="147"/>
    </location>
</feature>
<dbReference type="PANTHER" id="PTHR21596">
    <property type="entry name" value="RIBONUCLEASE P SUBUNIT P38"/>
    <property type="match status" value="1"/>
</dbReference>
<reference evidence="3" key="3">
    <citation type="submission" date="2015-04" db="UniProtKB">
        <authorList>
            <consortium name="EnsemblPlants"/>
        </authorList>
    </citation>
    <scope>IDENTIFICATION</scope>
</reference>
<dbReference type="STRING" id="77586.A0A0D9WUS3"/>
<reference evidence="4" key="2">
    <citation type="submission" date="2013-12" db="EMBL/GenBank/DDBJ databases">
        <authorList>
            <person name="Yu Y."/>
            <person name="Lee S."/>
            <person name="de Baynast K."/>
            <person name="Wissotski M."/>
            <person name="Liu L."/>
            <person name="Talag J."/>
            <person name="Goicoechea J."/>
            <person name="Angelova A."/>
            <person name="Jetty R."/>
            <person name="Kudrna D."/>
            <person name="Golser W."/>
            <person name="Rivera L."/>
            <person name="Zhang J."/>
            <person name="Wing R."/>
        </authorList>
    </citation>
    <scope>NUCLEOTIDE SEQUENCE</scope>
</reference>
<sequence>MNNVAWDPFKVVVTADGEDNEVLSEDDDKLIELKEKHGEAVYSLVATALREINEYNPSGRYPVSEMWNYKENRKASLEEVIHPWTHQNCYVSVPHRLNIQGEARHGEKTPELLCETSKMLINIEEKVKQLEKENEKSVDEMMRAMESLNNALLIKERSSNDELHGVRKQLIHALEDLTNGRSSIGIKRMGELDPKAFANACEQTLPEEEDDDDDSQIDFALLCSKWEAEINNSGWHPFRVISINGEDKEILSEDDGKLRELKLKHGEAIYSLETTRVQPQWTLSSARVVELQGEPQGDTRGSRPVRHQAVAVTQEEALSCWVLFGWGEDAGESLAVPLVGLTTVTSEDAVSLLEGVVKTLFRFWTSGGGVMRHNLLGGVVLEMLPLHRRPLTVKPDTANWLTWAVDFTAESVSRGRAHQVDWSTLIWNLAHDEMIAIATRRRRTKDCFNGVYWLRHIWVQRPDLFPSPPPPEIVVEEMPELGEISNSNRVDQDEEKLIDEKLSMDSLNKEGGSNEELLQCVDGQDQMDDLFVLNLEDLEEGTNGQASSVAVDNQLDQYKAKLQDMELKMEQLSARLKQLEQDKERLVNEMRAMESFSKALVIKERSCNDELQTVREQLVDALEEVTNCQNKAKQHEQEKEKMVDDMRAMESLNKDLLIKERSSNIELQTVRKQLVQALEKVTIGRNMAKQRVQEKKRMVDNMRAMEKMVDDMRAMKTLNKSLLIKERSSNNELQKVRKQLIHALEELMNGQASIGTKRMGELDPKAFANACKQTLPDDAQIDSALLWSKWESEINNSRWHPFRVVTIDGQDKEILSEDDSKLKELKEQHGEAMYGLVTTALREINEYNPSGRYPVTELWNYKENRKATLEEAIRFVIKQWRSRKRKQVQVNQLRQVGKYAYAFKASSRHKLLAVLSNQIDPKAFAITYGQILSEGKEDDDDAQIDSALVCSQLQAEINNSRWHPFKVVTVSGKDKEILCENDNKLRELRQEHGEAVYSLVTTTLREINEYNPSGR</sequence>
<feature type="domain" description="Factor of DNA methylation 1-5/IDN2" evidence="2">
    <location>
        <begin position="187"/>
        <end position="272"/>
    </location>
</feature>
<evidence type="ECO:0000256" key="1">
    <source>
        <dbReference type="SAM" id="Coils"/>
    </source>
</evidence>
<dbReference type="GO" id="GO:0080188">
    <property type="term" value="P:gene silencing by siRNA-directed DNA methylation"/>
    <property type="evidence" value="ECO:0007669"/>
    <property type="project" value="InterPro"/>
</dbReference>
<dbReference type="HOGENOM" id="CLU_301959_0_0_1"/>
<feature type="domain" description="Factor of DNA methylation 1-5/IDN2" evidence="2">
    <location>
        <begin position="936"/>
        <end position="1015"/>
    </location>
</feature>
<reference evidence="3 4" key="1">
    <citation type="submission" date="2012-08" db="EMBL/GenBank/DDBJ databases">
        <title>Oryza genome evolution.</title>
        <authorList>
            <person name="Wing R.A."/>
        </authorList>
    </citation>
    <scope>NUCLEOTIDE SEQUENCE</scope>
</reference>
<protein>
    <recommendedName>
        <fullName evidence="2">Factor of DNA methylation 1-5/IDN2 domain-containing protein</fullName>
    </recommendedName>
</protein>
<dbReference type="Proteomes" id="UP000032180">
    <property type="component" value="Chromosome 7"/>
</dbReference>
<dbReference type="EnsemblPlants" id="LPERR07G00750.1">
    <property type="protein sequence ID" value="LPERR07G00750.1"/>
    <property type="gene ID" value="LPERR07G00750"/>
</dbReference>
<dbReference type="Pfam" id="PF03469">
    <property type="entry name" value="XH"/>
    <property type="match status" value="4"/>
</dbReference>
<dbReference type="InterPro" id="IPR005379">
    <property type="entry name" value="FDM1-5/IDN2_XH"/>
</dbReference>
<feature type="coiled-coil region" evidence="1">
    <location>
        <begin position="548"/>
        <end position="652"/>
    </location>
</feature>
<dbReference type="PANTHER" id="PTHR21596:SF73">
    <property type="entry name" value="FACTOR OF DNA METHYLATION 1-5_IDN2 DOMAIN-CONTAINING PROTEIN"/>
    <property type="match status" value="1"/>
</dbReference>
<dbReference type="InterPro" id="IPR045177">
    <property type="entry name" value="FDM1-5/IDN2"/>
</dbReference>
<dbReference type="Gramene" id="LPERR07G00750.1">
    <property type="protein sequence ID" value="LPERR07G00750.1"/>
    <property type="gene ID" value="LPERR07G00750"/>
</dbReference>
<keyword evidence="4" id="KW-1185">Reference proteome</keyword>
<evidence type="ECO:0000313" key="3">
    <source>
        <dbReference type="EnsemblPlants" id="LPERR07G00750.1"/>
    </source>
</evidence>
<feature type="domain" description="Factor of DNA methylation 1-5/IDN2" evidence="2">
    <location>
        <begin position="757"/>
        <end position="886"/>
    </location>
</feature>
<evidence type="ECO:0000313" key="4">
    <source>
        <dbReference type="Proteomes" id="UP000032180"/>
    </source>
</evidence>
<organism evidence="3 4">
    <name type="scientific">Leersia perrieri</name>
    <dbReference type="NCBI Taxonomy" id="77586"/>
    <lineage>
        <taxon>Eukaryota</taxon>
        <taxon>Viridiplantae</taxon>
        <taxon>Streptophyta</taxon>
        <taxon>Embryophyta</taxon>
        <taxon>Tracheophyta</taxon>
        <taxon>Spermatophyta</taxon>
        <taxon>Magnoliopsida</taxon>
        <taxon>Liliopsida</taxon>
        <taxon>Poales</taxon>
        <taxon>Poaceae</taxon>
        <taxon>BOP clade</taxon>
        <taxon>Oryzoideae</taxon>
        <taxon>Oryzeae</taxon>
        <taxon>Oryzinae</taxon>
        <taxon>Leersia</taxon>
    </lineage>
</organism>
<dbReference type="eggNOG" id="ENOG502RRUA">
    <property type="taxonomic scope" value="Eukaryota"/>
</dbReference>
<proteinExistence type="predicted"/>
<keyword evidence="1" id="KW-0175">Coiled coil</keyword>